<protein>
    <submittedName>
        <fullName evidence="1">NS6 protein</fullName>
    </submittedName>
</protein>
<reference evidence="1" key="1">
    <citation type="submission" date="2024-05" db="EMBL/GenBank/DDBJ databases">
        <title>Avian Migration-Mediated Cross-Species Transmission and Recombination Shaping the Diversity of Gammacoronaviruses and Deltacoronaviruses.</title>
        <authorList>
            <person name="Han Y."/>
            <person name="Xu P."/>
            <person name="Xu Y."/>
            <person name="Wang Y."/>
            <person name="Hu J."/>
            <person name="Ma M."/>
            <person name="Li Z."/>
            <person name="Bo S."/>
            <person name="Zhao C."/>
            <person name="Ji L."/>
            <person name="Yuan Y."/>
            <person name="Zhao W."/>
            <person name="Wang J."/>
            <person name="Jin Q."/>
            <person name="Wu Z."/>
            <person name="He G."/>
        </authorList>
    </citation>
    <scope>NUCLEOTIDE SEQUENCE</scope>
    <source>
        <strain evidence="1">AvAc-DeltaCoV/SH21-SH141</strain>
    </source>
</reference>
<sequence>MCRCHDHIKIMFQNALFKYNEHILHIDDVHVAYKCFAYTLAVSLFNNPAVGVLLPRKMLINGKPILVEYGTVKCDTFYIDSHLTIYHEDELD</sequence>
<evidence type="ECO:0000313" key="1">
    <source>
        <dbReference type="EMBL" id="XDG24694.1"/>
    </source>
</evidence>
<name>A0AB39AG97_9NIDO</name>
<organism evidence="1">
    <name type="scientific">Bird deltacoronavirus AnasCN24</name>
    <dbReference type="NCBI Taxonomy" id="3237947"/>
    <lineage>
        <taxon>Viruses</taxon>
        <taxon>Riboviria</taxon>
        <taxon>Orthornavirae</taxon>
        <taxon>Pisuviricota</taxon>
        <taxon>Pisoniviricetes</taxon>
        <taxon>Nidovirales</taxon>
        <taxon>Cornidovirineae</taxon>
        <taxon>Coronaviridae</taxon>
        <taxon>Orthocoronavirinae</taxon>
        <taxon>Deltacoronavirus</taxon>
    </lineage>
</organism>
<dbReference type="EMBL" id="PP845502">
    <property type="protein sequence ID" value="XDG24694.1"/>
    <property type="molecule type" value="Genomic_RNA"/>
</dbReference>
<accession>A0AB39AG97</accession>
<proteinExistence type="predicted"/>